<evidence type="ECO:0000313" key="1">
    <source>
        <dbReference type="EMBL" id="GFO11653.1"/>
    </source>
</evidence>
<comment type="caution">
    <text evidence="1">The sequence shown here is derived from an EMBL/GenBank/DDBJ whole genome shotgun (WGS) entry which is preliminary data.</text>
</comment>
<sequence length="161" mass="18222">MHLDTFNVLRIALPTIRIQQTRERFRRGYVSEKGIRENKDSTLASVSRENGVRETTSTCARKFPSPTKQKIFRSRLLVGADGRATQRRRASTSLMLRSLSTVPHKYHGFSKRENFYKMVSSVQTREPQTETATSHYVFLLLSPSPSLTPVPAAVESRPSPG</sequence>
<organism evidence="1 2">
    <name type="scientific">Plakobranchus ocellatus</name>
    <dbReference type="NCBI Taxonomy" id="259542"/>
    <lineage>
        <taxon>Eukaryota</taxon>
        <taxon>Metazoa</taxon>
        <taxon>Spiralia</taxon>
        <taxon>Lophotrochozoa</taxon>
        <taxon>Mollusca</taxon>
        <taxon>Gastropoda</taxon>
        <taxon>Heterobranchia</taxon>
        <taxon>Euthyneura</taxon>
        <taxon>Panpulmonata</taxon>
        <taxon>Sacoglossa</taxon>
        <taxon>Placobranchoidea</taxon>
        <taxon>Plakobranchidae</taxon>
        <taxon>Plakobranchus</taxon>
    </lineage>
</organism>
<reference evidence="1 2" key="1">
    <citation type="journal article" date="2021" name="Elife">
        <title>Chloroplast acquisition without the gene transfer in kleptoplastic sea slugs, Plakobranchus ocellatus.</title>
        <authorList>
            <person name="Maeda T."/>
            <person name="Takahashi S."/>
            <person name="Yoshida T."/>
            <person name="Shimamura S."/>
            <person name="Takaki Y."/>
            <person name="Nagai Y."/>
            <person name="Toyoda A."/>
            <person name="Suzuki Y."/>
            <person name="Arimoto A."/>
            <person name="Ishii H."/>
            <person name="Satoh N."/>
            <person name="Nishiyama T."/>
            <person name="Hasebe M."/>
            <person name="Maruyama T."/>
            <person name="Minagawa J."/>
            <person name="Obokata J."/>
            <person name="Shigenobu S."/>
        </authorList>
    </citation>
    <scope>NUCLEOTIDE SEQUENCE [LARGE SCALE GENOMIC DNA]</scope>
</reference>
<dbReference type="AlphaFoldDB" id="A0AAV4AYS3"/>
<accession>A0AAV4AYS3</accession>
<keyword evidence="2" id="KW-1185">Reference proteome</keyword>
<dbReference type="Proteomes" id="UP000735302">
    <property type="component" value="Unassembled WGS sequence"/>
</dbReference>
<evidence type="ECO:0000313" key="2">
    <source>
        <dbReference type="Proteomes" id="UP000735302"/>
    </source>
</evidence>
<proteinExistence type="predicted"/>
<name>A0AAV4AYS3_9GAST</name>
<evidence type="ECO:0008006" key="3">
    <source>
        <dbReference type="Google" id="ProtNLM"/>
    </source>
</evidence>
<protein>
    <recommendedName>
        <fullName evidence="3">DUF4817 domain-containing protein</fullName>
    </recommendedName>
</protein>
<gene>
    <name evidence="1" type="ORF">PoB_003815800</name>
</gene>
<dbReference type="EMBL" id="BLXT01004325">
    <property type="protein sequence ID" value="GFO11653.1"/>
    <property type="molecule type" value="Genomic_DNA"/>
</dbReference>